<keyword evidence="10" id="KW-1185">Reference proteome</keyword>
<evidence type="ECO:0000256" key="5">
    <source>
        <dbReference type="ARBA" id="ARBA00023136"/>
    </source>
</evidence>
<reference evidence="9" key="1">
    <citation type="journal article" date="2022" name="bioRxiv">
        <title>Sequencing and chromosome-scale assembly of the giantPleurodeles waltlgenome.</title>
        <authorList>
            <person name="Brown T."/>
            <person name="Elewa A."/>
            <person name="Iarovenko S."/>
            <person name="Subramanian E."/>
            <person name="Araus A.J."/>
            <person name="Petzold A."/>
            <person name="Susuki M."/>
            <person name="Suzuki K.-i.T."/>
            <person name="Hayashi T."/>
            <person name="Toyoda A."/>
            <person name="Oliveira C."/>
            <person name="Osipova E."/>
            <person name="Leigh N.D."/>
            <person name="Simon A."/>
            <person name="Yun M.H."/>
        </authorList>
    </citation>
    <scope>NUCLEOTIDE SEQUENCE</scope>
    <source>
        <strain evidence="9">20211129_DDA</strain>
        <tissue evidence="9">Liver</tissue>
    </source>
</reference>
<dbReference type="EMBL" id="JANPWB010000009">
    <property type="protein sequence ID" value="KAJ1153578.1"/>
    <property type="molecule type" value="Genomic_DNA"/>
</dbReference>
<comment type="caution">
    <text evidence="9">The sequence shown here is derived from an EMBL/GenBank/DDBJ whole genome shotgun (WGS) entry which is preliminary data.</text>
</comment>
<feature type="transmembrane region" description="Helical" evidence="8">
    <location>
        <begin position="439"/>
        <end position="457"/>
    </location>
</feature>
<comment type="similarity">
    <text evidence="2">Belongs to the unc-93 family.</text>
</comment>
<feature type="transmembrane region" description="Helical" evidence="8">
    <location>
        <begin position="252"/>
        <end position="275"/>
    </location>
</feature>
<dbReference type="GO" id="GO:0016020">
    <property type="term" value="C:membrane"/>
    <property type="evidence" value="ECO:0007669"/>
    <property type="project" value="UniProtKB-SubCell"/>
</dbReference>
<evidence type="ECO:0000313" key="10">
    <source>
        <dbReference type="Proteomes" id="UP001066276"/>
    </source>
</evidence>
<keyword evidence="4 8" id="KW-1133">Transmembrane helix</keyword>
<feature type="transmembrane region" description="Helical" evidence="8">
    <location>
        <begin position="64"/>
        <end position="84"/>
    </location>
</feature>
<dbReference type="Proteomes" id="UP001066276">
    <property type="component" value="Chromosome 5"/>
</dbReference>
<organism evidence="9 10">
    <name type="scientific">Pleurodeles waltl</name>
    <name type="common">Iberian ribbed newt</name>
    <dbReference type="NCBI Taxonomy" id="8319"/>
    <lineage>
        <taxon>Eukaryota</taxon>
        <taxon>Metazoa</taxon>
        <taxon>Chordata</taxon>
        <taxon>Craniata</taxon>
        <taxon>Vertebrata</taxon>
        <taxon>Euteleostomi</taxon>
        <taxon>Amphibia</taxon>
        <taxon>Batrachia</taxon>
        <taxon>Caudata</taxon>
        <taxon>Salamandroidea</taxon>
        <taxon>Salamandridae</taxon>
        <taxon>Pleurodelinae</taxon>
        <taxon>Pleurodeles</taxon>
    </lineage>
</organism>
<evidence type="ECO:0000256" key="8">
    <source>
        <dbReference type="SAM" id="Phobius"/>
    </source>
</evidence>
<feature type="transmembrane region" description="Helical" evidence="8">
    <location>
        <begin position="121"/>
        <end position="140"/>
    </location>
</feature>
<sequence>MNTIFRQSSDDLRGLRSDIFTEIALTHHCVRINTNSRGLQSKILQCTELITSEVKMGLGHLKNILILSCGMLFLYIAYVGLQILQSSLNHEENMGVVSLSVIYGAFCCSCLFLGPVAMRKLGCKWTIVISMCCYITYTLANFYPKWYTLIISSVLLGLGGGVLWAAKSTYIAVSGSKYAVLAQRAAEDVINEYFGIFFLILQTCRIWGNLISSLILDFSKGQRINFLNSSYCGANDCPGLEVIKSPRPSPTVIYTLLGSYTGCGVLGVTLIILFLDRVDNKEGQELEENAQSFFSTFLSTFKQLGDKRQWLLIPLTMFSGLEQGFLASDYTKSYVTCVLGVKFVGYVIICFGASNAICCLLVGKISRYTGRILLFVLGAAVQISCIITLLLWKTNEHQFAVFFVISGLWGVADAIWLARTSALYGVLFEKNKAAAFSNCCLWESVGFVAAFGYGSYLCVRVKLYILLCVLVLAMLLYGVVEFLELKKPPISSAAENSEHNVTTVESPRT</sequence>
<keyword evidence="3 8" id="KW-0812">Transmembrane</keyword>
<feature type="transmembrane region" description="Helical" evidence="8">
    <location>
        <begin position="463"/>
        <end position="483"/>
    </location>
</feature>
<feature type="transmembrane region" description="Helical" evidence="8">
    <location>
        <begin position="343"/>
        <end position="363"/>
    </location>
</feature>
<dbReference type="PANTHER" id="PTHR19444">
    <property type="entry name" value="UNC-93 RELATED"/>
    <property type="match status" value="1"/>
</dbReference>
<accession>A0AAV7RNP1</accession>
<dbReference type="AlphaFoldDB" id="A0AAV7RNP1"/>
<evidence type="ECO:0000313" key="9">
    <source>
        <dbReference type="EMBL" id="KAJ1153578.1"/>
    </source>
</evidence>
<dbReference type="InterPro" id="IPR036259">
    <property type="entry name" value="MFS_trans_sf"/>
</dbReference>
<dbReference type="FunFam" id="1.20.1250.20:FF:000290">
    <property type="entry name" value="Unc-93 homolog A"/>
    <property type="match status" value="1"/>
</dbReference>
<evidence type="ECO:0000256" key="4">
    <source>
        <dbReference type="ARBA" id="ARBA00022989"/>
    </source>
</evidence>
<feature type="transmembrane region" description="Helical" evidence="8">
    <location>
        <begin position="372"/>
        <end position="392"/>
    </location>
</feature>
<dbReference type="Gene3D" id="1.20.1250.20">
    <property type="entry name" value="MFS general substrate transporter like domains"/>
    <property type="match status" value="2"/>
</dbReference>
<evidence type="ECO:0000256" key="2">
    <source>
        <dbReference type="ARBA" id="ARBA00009172"/>
    </source>
</evidence>
<evidence type="ECO:0000256" key="6">
    <source>
        <dbReference type="ARBA" id="ARBA00023180"/>
    </source>
</evidence>
<evidence type="ECO:0000256" key="3">
    <source>
        <dbReference type="ARBA" id="ARBA00022692"/>
    </source>
</evidence>
<keyword evidence="6" id="KW-0325">Glycoprotein</keyword>
<feature type="transmembrane region" description="Helical" evidence="8">
    <location>
        <begin position="96"/>
        <end position="114"/>
    </location>
</feature>
<evidence type="ECO:0000256" key="7">
    <source>
        <dbReference type="ARBA" id="ARBA00040854"/>
    </source>
</evidence>
<name>A0AAV7RNP1_PLEWA</name>
<dbReference type="Pfam" id="PF05978">
    <property type="entry name" value="UNC-93"/>
    <property type="match status" value="1"/>
</dbReference>
<keyword evidence="5 8" id="KW-0472">Membrane</keyword>
<evidence type="ECO:0000256" key="1">
    <source>
        <dbReference type="ARBA" id="ARBA00004141"/>
    </source>
</evidence>
<dbReference type="InterPro" id="IPR051951">
    <property type="entry name" value="UNC-93_regulatory"/>
</dbReference>
<gene>
    <name evidence="9" type="ORF">NDU88_006337</name>
</gene>
<protein>
    <recommendedName>
        <fullName evidence="7">Protein unc-93 homolog A</fullName>
    </recommendedName>
</protein>
<dbReference type="PANTHER" id="PTHR19444:SF54">
    <property type="entry name" value="PROTEIN UNC-93 HOMOLOG A"/>
    <property type="match status" value="1"/>
</dbReference>
<dbReference type="InterPro" id="IPR010291">
    <property type="entry name" value="Ion_channel_UNC-93"/>
</dbReference>
<feature type="transmembrane region" description="Helical" evidence="8">
    <location>
        <begin position="398"/>
        <end position="418"/>
    </location>
</feature>
<dbReference type="SUPFAM" id="SSF103473">
    <property type="entry name" value="MFS general substrate transporter"/>
    <property type="match status" value="1"/>
</dbReference>
<proteinExistence type="inferred from homology"/>
<feature type="transmembrane region" description="Helical" evidence="8">
    <location>
        <begin position="146"/>
        <end position="166"/>
    </location>
</feature>
<comment type="subcellular location">
    <subcellularLocation>
        <location evidence="1">Membrane</location>
        <topology evidence="1">Multi-pass membrane protein</topology>
    </subcellularLocation>
</comment>